<feature type="region of interest" description="Disordered" evidence="1">
    <location>
        <begin position="134"/>
        <end position="162"/>
    </location>
</feature>
<name>A0A4P9ZZZ3_9FUNG</name>
<feature type="region of interest" description="Disordered" evidence="1">
    <location>
        <begin position="77"/>
        <end position="110"/>
    </location>
</feature>
<protein>
    <submittedName>
        <fullName evidence="2">Uncharacterized protein</fullName>
    </submittedName>
</protein>
<gene>
    <name evidence="2" type="ORF">BJ085DRAFT_38017</name>
</gene>
<evidence type="ECO:0000256" key="1">
    <source>
        <dbReference type="SAM" id="MobiDB-lite"/>
    </source>
</evidence>
<keyword evidence="3" id="KW-1185">Reference proteome</keyword>
<feature type="compositionally biased region" description="Polar residues" evidence="1">
    <location>
        <begin position="146"/>
        <end position="162"/>
    </location>
</feature>
<organism evidence="2 3">
    <name type="scientific">Dimargaris cristalligena</name>
    <dbReference type="NCBI Taxonomy" id="215637"/>
    <lineage>
        <taxon>Eukaryota</taxon>
        <taxon>Fungi</taxon>
        <taxon>Fungi incertae sedis</taxon>
        <taxon>Zoopagomycota</taxon>
        <taxon>Kickxellomycotina</taxon>
        <taxon>Dimargaritomycetes</taxon>
        <taxon>Dimargaritales</taxon>
        <taxon>Dimargaritaceae</taxon>
        <taxon>Dimargaris</taxon>
    </lineage>
</organism>
<reference evidence="3" key="1">
    <citation type="journal article" date="2018" name="Nat. Microbiol.">
        <title>Leveraging single-cell genomics to expand the fungal tree of life.</title>
        <authorList>
            <person name="Ahrendt S.R."/>
            <person name="Quandt C.A."/>
            <person name="Ciobanu D."/>
            <person name="Clum A."/>
            <person name="Salamov A."/>
            <person name="Andreopoulos B."/>
            <person name="Cheng J.F."/>
            <person name="Woyke T."/>
            <person name="Pelin A."/>
            <person name="Henrissat B."/>
            <person name="Reynolds N.K."/>
            <person name="Benny G.L."/>
            <person name="Smith M.E."/>
            <person name="James T.Y."/>
            <person name="Grigoriev I.V."/>
        </authorList>
    </citation>
    <scope>NUCLEOTIDE SEQUENCE [LARGE SCALE GENOMIC DNA]</scope>
    <source>
        <strain evidence="3">RSA 468</strain>
    </source>
</reference>
<accession>A0A4P9ZZZ3</accession>
<proteinExistence type="predicted"/>
<dbReference type="EMBL" id="ML002305">
    <property type="protein sequence ID" value="RKP39028.1"/>
    <property type="molecule type" value="Genomic_DNA"/>
</dbReference>
<feature type="region of interest" description="Disordered" evidence="1">
    <location>
        <begin position="24"/>
        <end position="60"/>
    </location>
</feature>
<evidence type="ECO:0000313" key="3">
    <source>
        <dbReference type="Proteomes" id="UP000268162"/>
    </source>
</evidence>
<sequence length="239" mass="26222">MAEPSEGLDPATVNYEFDLLYSHLIGDEPPESPHSTLGPSSRAPPPLASSSEDPSGSCKRSLEDVTTWFLASPAEAHPALGSSSSSSSSHHDNSNNHNNKRPRYASPGSGTLCRTCRPALSRYSRYRGHLPPRRFIARGNPPLATAANSDHGSTTQSDTSSSFGADLVRTTKCIIYRPLQFRCILDNYDPRIDLDYLWEYRLAHVNVPPLSASSQPGQPFLARNLRVYNPKPCTNLFEP</sequence>
<evidence type="ECO:0000313" key="2">
    <source>
        <dbReference type="EMBL" id="RKP39028.1"/>
    </source>
</evidence>
<dbReference type="AlphaFoldDB" id="A0A4P9ZZZ3"/>
<dbReference type="Proteomes" id="UP000268162">
    <property type="component" value="Unassembled WGS sequence"/>
</dbReference>